<evidence type="ECO:0000313" key="6">
    <source>
        <dbReference type="Proteomes" id="UP000219050"/>
    </source>
</evidence>
<name>A0A291M1X3_9RHOB</name>
<evidence type="ECO:0000256" key="1">
    <source>
        <dbReference type="ARBA" id="ARBA00023015"/>
    </source>
</evidence>
<dbReference type="EMBL" id="CP021404">
    <property type="protein sequence ID" value="ATI42857.1"/>
    <property type="molecule type" value="Genomic_DNA"/>
</dbReference>
<dbReference type="InterPro" id="IPR036388">
    <property type="entry name" value="WH-like_DNA-bd_sf"/>
</dbReference>
<protein>
    <recommendedName>
        <fullName evidence="4">HTH gntR-type domain-containing protein</fullName>
    </recommendedName>
</protein>
<dbReference type="PANTHER" id="PTHR43537">
    <property type="entry name" value="TRANSCRIPTIONAL REGULATOR, GNTR FAMILY"/>
    <property type="match status" value="1"/>
</dbReference>
<sequence length="220" mass="24774">MFTGAHGRCTMPSGDYSQQEMLDALRLRICLTPPTKSFVLHENELAREFGHSRTPVRQALQRLAREHLVEIKPGVGTRVVQLQPSDREECFLVFKDFAQVAARHCDGMSLSSDSFLELSSVHGILSMKTERTLDLYAKLSSRVTRAICSVINDDIVWDAVIAAYWRLLRWRLDSVRHEPELHWQNFESSVNRLIEAASEGGASAVWQTAAGISKKYATTA</sequence>
<keyword evidence="2" id="KW-0238">DNA-binding</keyword>
<accession>A0A291M1X3</accession>
<dbReference type="Gene3D" id="1.10.10.10">
    <property type="entry name" value="Winged helix-like DNA-binding domain superfamily/Winged helix DNA-binding domain"/>
    <property type="match status" value="1"/>
</dbReference>
<dbReference type="OrthoDB" id="7618373at2"/>
<dbReference type="SMART" id="SM00345">
    <property type="entry name" value="HTH_GNTR"/>
    <property type="match status" value="1"/>
</dbReference>
<evidence type="ECO:0000313" key="5">
    <source>
        <dbReference type="EMBL" id="ATI42857.1"/>
    </source>
</evidence>
<dbReference type="SUPFAM" id="SSF46785">
    <property type="entry name" value="Winged helix' DNA-binding domain"/>
    <property type="match status" value="1"/>
</dbReference>
<dbReference type="GO" id="GO:0003700">
    <property type="term" value="F:DNA-binding transcription factor activity"/>
    <property type="evidence" value="ECO:0007669"/>
    <property type="project" value="InterPro"/>
</dbReference>
<dbReference type="AlphaFoldDB" id="A0A291M1X3"/>
<gene>
    <name evidence="5" type="ORF">CBW24_13170</name>
</gene>
<keyword evidence="6" id="KW-1185">Reference proteome</keyword>
<keyword evidence="1" id="KW-0805">Transcription regulation</keyword>
<dbReference type="InterPro" id="IPR036390">
    <property type="entry name" value="WH_DNA-bd_sf"/>
</dbReference>
<dbReference type="KEGG" id="cmag:CBW24_13170"/>
<keyword evidence="3" id="KW-0804">Transcription</keyword>
<dbReference type="Proteomes" id="UP000219050">
    <property type="component" value="Chromosome"/>
</dbReference>
<dbReference type="PROSITE" id="PS50949">
    <property type="entry name" value="HTH_GNTR"/>
    <property type="match status" value="1"/>
</dbReference>
<proteinExistence type="predicted"/>
<dbReference type="GO" id="GO:0003677">
    <property type="term" value="F:DNA binding"/>
    <property type="evidence" value="ECO:0007669"/>
    <property type="project" value="UniProtKB-KW"/>
</dbReference>
<dbReference type="CDD" id="cd07377">
    <property type="entry name" value="WHTH_GntR"/>
    <property type="match status" value="1"/>
</dbReference>
<evidence type="ECO:0000256" key="2">
    <source>
        <dbReference type="ARBA" id="ARBA00023125"/>
    </source>
</evidence>
<reference evidence="5 6" key="1">
    <citation type="submission" date="2017-05" db="EMBL/GenBank/DDBJ databases">
        <title>Comparative genomic and metabolic analysis of manganese-oxidizing mechanisms in Celeribater manganoxidans DY25T: its adaption to the environment of polymetallic nodule.</title>
        <authorList>
            <person name="Wang X."/>
        </authorList>
    </citation>
    <scope>NUCLEOTIDE SEQUENCE [LARGE SCALE GENOMIC DNA]</scope>
    <source>
        <strain evidence="5 6">DY25</strain>
    </source>
</reference>
<dbReference type="InterPro" id="IPR000524">
    <property type="entry name" value="Tscrpt_reg_HTH_GntR"/>
</dbReference>
<dbReference type="PANTHER" id="PTHR43537:SF5">
    <property type="entry name" value="UXU OPERON TRANSCRIPTIONAL REGULATOR"/>
    <property type="match status" value="1"/>
</dbReference>
<dbReference type="Pfam" id="PF00392">
    <property type="entry name" value="GntR"/>
    <property type="match status" value="1"/>
</dbReference>
<evidence type="ECO:0000256" key="3">
    <source>
        <dbReference type="ARBA" id="ARBA00023163"/>
    </source>
</evidence>
<feature type="domain" description="HTH gntR-type" evidence="4">
    <location>
        <begin position="15"/>
        <end position="82"/>
    </location>
</feature>
<organism evidence="5 6">
    <name type="scientific">Pacificitalea manganoxidans</name>
    <dbReference type="NCBI Taxonomy" id="1411902"/>
    <lineage>
        <taxon>Bacteria</taxon>
        <taxon>Pseudomonadati</taxon>
        <taxon>Pseudomonadota</taxon>
        <taxon>Alphaproteobacteria</taxon>
        <taxon>Rhodobacterales</taxon>
        <taxon>Paracoccaceae</taxon>
        <taxon>Pacificitalea</taxon>
    </lineage>
</organism>
<evidence type="ECO:0000259" key="4">
    <source>
        <dbReference type="PROSITE" id="PS50949"/>
    </source>
</evidence>